<dbReference type="Proteomes" id="UP000326396">
    <property type="component" value="Linkage Group LG1"/>
</dbReference>
<reference evidence="1 2" key="1">
    <citation type="submission" date="2019-05" db="EMBL/GenBank/DDBJ databases">
        <title>Mikania micrantha, genome provides insights into the molecular mechanism of rapid growth.</title>
        <authorList>
            <person name="Liu B."/>
        </authorList>
    </citation>
    <scope>NUCLEOTIDE SEQUENCE [LARGE SCALE GENOMIC DNA]</scope>
    <source>
        <strain evidence="1">NLD-2019</strain>
        <tissue evidence="1">Leaf</tissue>
    </source>
</reference>
<dbReference type="PANTHER" id="PTHR33095:SF47">
    <property type="entry name" value="AR781"/>
    <property type="match status" value="1"/>
</dbReference>
<dbReference type="AlphaFoldDB" id="A0A5N6Q0E7"/>
<evidence type="ECO:0000313" key="2">
    <source>
        <dbReference type="Proteomes" id="UP000326396"/>
    </source>
</evidence>
<accession>A0A5N6Q0E7</accession>
<dbReference type="OrthoDB" id="693822at2759"/>
<dbReference type="Pfam" id="PF07816">
    <property type="entry name" value="DUF1645"/>
    <property type="match status" value="1"/>
</dbReference>
<comment type="caution">
    <text evidence="1">The sequence shown here is derived from an EMBL/GenBank/DDBJ whole genome shotgun (WGS) entry which is preliminary data.</text>
</comment>
<sequence>MECGSLHSFYLSAPTSPNWLSPEPVQFYSARSSPFQQIGSGSFGYGSGADKTNNDAYEFEFETGKMFGDRWEPEEHKYRLPARANSFSTVSFADELFCNGQVLPLKPPPRLQNSVPTSPNRSFSSRVRNPFAQRSTWNDGFDPFMIALEKVSEETEGRVSVHRRSRSYSPYRTDSVSRRVNCSVDSNQGEEKESTITEMVNRKGSMYSRWVRSQTIVKKRSEWSMQQKPTARTMIKRLCLGRNEPVKPVKLNEQASTRESKMQKLKSVLLRYASLNKDTSESKKTSEIISIAKVTRQCTVTRQIIIIEYRFPFIQSF</sequence>
<protein>
    <submittedName>
        <fullName evidence="1">Uncharacterized protein</fullName>
    </submittedName>
</protein>
<organism evidence="1 2">
    <name type="scientific">Mikania micrantha</name>
    <name type="common">bitter vine</name>
    <dbReference type="NCBI Taxonomy" id="192012"/>
    <lineage>
        <taxon>Eukaryota</taxon>
        <taxon>Viridiplantae</taxon>
        <taxon>Streptophyta</taxon>
        <taxon>Embryophyta</taxon>
        <taxon>Tracheophyta</taxon>
        <taxon>Spermatophyta</taxon>
        <taxon>Magnoliopsida</taxon>
        <taxon>eudicotyledons</taxon>
        <taxon>Gunneridae</taxon>
        <taxon>Pentapetalae</taxon>
        <taxon>asterids</taxon>
        <taxon>campanulids</taxon>
        <taxon>Asterales</taxon>
        <taxon>Asteraceae</taxon>
        <taxon>Asteroideae</taxon>
        <taxon>Heliantheae alliance</taxon>
        <taxon>Eupatorieae</taxon>
        <taxon>Mikania</taxon>
    </lineage>
</organism>
<keyword evidence="2" id="KW-1185">Reference proteome</keyword>
<evidence type="ECO:0000313" key="1">
    <source>
        <dbReference type="EMBL" id="KAD7477617.1"/>
    </source>
</evidence>
<dbReference type="PANTHER" id="PTHR33095">
    <property type="entry name" value="OS07G0619500 PROTEIN"/>
    <property type="match status" value="1"/>
</dbReference>
<dbReference type="InterPro" id="IPR012442">
    <property type="entry name" value="DUF1645_plant"/>
</dbReference>
<dbReference type="EMBL" id="SZYD01000001">
    <property type="protein sequence ID" value="KAD7477617.1"/>
    <property type="molecule type" value="Genomic_DNA"/>
</dbReference>
<name>A0A5N6Q0E7_9ASTR</name>
<proteinExistence type="predicted"/>
<gene>
    <name evidence="1" type="ORF">E3N88_00753</name>
</gene>